<accession>A0ABN3HTS2</accession>
<dbReference type="SUPFAM" id="SSF46689">
    <property type="entry name" value="Homeodomain-like"/>
    <property type="match status" value="1"/>
</dbReference>
<dbReference type="Pfam" id="PF17754">
    <property type="entry name" value="TetR_C_14"/>
    <property type="match status" value="1"/>
</dbReference>
<dbReference type="InterPro" id="IPR023772">
    <property type="entry name" value="DNA-bd_HTH_TetR-type_CS"/>
</dbReference>
<keyword evidence="2 4" id="KW-0238">DNA-binding</keyword>
<keyword evidence="7" id="KW-1185">Reference proteome</keyword>
<name>A0ABN3HTS2_9ACTN</name>
<feature type="domain" description="HTH tetR-type" evidence="5">
    <location>
        <begin position="10"/>
        <end position="70"/>
    </location>
</feature>
<evidence type="ECO:0000256" key="4">
    <source>
        <dbReference type="PROSITE-ProRule" id="PRU00335"/>
    </source>
</evidence>
<feature type="DNA-binding region" description="H-T-H motif" evidence="4">
    <location>
        <begin position="33"/>
        <end position="52"/>
    </location>
</feature>
<evidence type="ECO:0000256" key="2">
    <source>
        <dbReference type="ARBA" id="ARBA00023125"/>
    </source>
</evidence>
<evidence type="ECO:0000256" key="3">
    <source>
        <dbReference type="ARBA" id="ARBA00023163"/>
    </source>
</evidence>
<dbReference type="InterPro" id="IPR041347">
    <property type="entry name" value="MftR_C"/>
</dbReference>
<dbReference type="EMBL" id="BAAARV010000104">
    <property type="protein sequence ID" value="GAA2387255.1"/>
    <property type="molecule type" value="Genomic_DNA"/>
</dbReference>
<keyword evidence="3" id="KW-0804">Transcription</keyword>
<keyword evidence="1" id="KW-0805">Transcription regulation</keyword>
<dbReference type="Pfam" id="PF00440">
    <property type="entry name" value="TetR_N"/>
    <property type="match status" value="1"/>
</dbReference>
<dbReference type="PROSITE" id="PS50977">
    <property type="entry name" value="HTH_TETR_2"/>
    <property type="match status" value="1"/>
</dbReference>
<evidence type="ECO:0000259" key="5">
    <source>
        <dbReference type="PROSITE" id="PS50977"/>
    </source>
</evidence>
<dbReference type="InterPro" id="IPR001647">
    <property type="entry name" value="HTH_TetR"/>
</dbReference>
<dbReference type="Gene3D" id="1.10.10.60">
    <property type="entry name" value="Homeodomain-like"/>
    <property type="match status" value="1"/>
</dbReference>
<proteinExistence type="predicted"/>
<evidence type="ECO:0000313" key="6">
    <source>
        <dbReference type="EMBL" id="GAA2387255.1"/>
    </source>
</evidence>
<dbReference type="InterPro" id="IPR009057">
    <property type="entry name" value="Homeodomain-like_sf"/>
</dbReference>
<gene>
    <name evidence="6" type="ORF">GCM10010170_098150</name>
</gene>
<dbReference type="PROSITE" id="PS01081">
    <property type="entry name" value="HTH_TETR_1"/>
    <property type="match status" value="1"/>
</dbReference>
<protein>
    <submittedName>
        <fullName evidence="6">TetR family transcriptional regulator</fullName>
    </submittedName>
</protein>
<evidence type="ECO:0000256" key="1">
    <source>
        <dbReference type="ARBA" id="ARBA00023015"/>
    </source>
</evidence>
<dbReference type="PANTHER" id="PTHR30055:SF238">
    <property type="entry name" value="MYCOFACTOCIN BIOSYNTHESIS TRANSCRIPTIONAL REGULATOR MFTR-RELATED"/>
    <property type="match status" value="1"/>
</dbReference>
<dbReference type="Proteomes" id="UP001501444">
    <property type="component" value="Unassembled WGS sequence"/>
</dbReference>
<organism evidence="6 7">
    <name type="scientific">Dactylosporangium salmoneum</name>
    <dbReference type="NCBI Taxonomy" id="53361"/>
    <lineage>
        <taxon>Bacteria</taxon>
        <taxon>Bacillati</taxon>
        <taxon>Actinomycetota</taxon>
        <taxon>Actinomycetes</taxon>
        <taxon>Micromonosporales</taxon>
        <taxon>Micromonosporaceae</taxon>
        <taxon>Dactylosporangium</taxon>
    </lineage>
</organism>
<dbReference type="RefSeq" id="WP_344619621.1">
    <property type="nucleotide sequence ID" value="NZ_BAAARV010000104.1"/>
</dbReference>
<dbReference type="InterPro" id="IPR050109">
    <property type="entry name" value="HTH-type_TetR-like_transc_reg"/>
</dbReference>
<reference evidence="6 7" key="1">
    <citation type="journal article" date="2019" name="Int. J. Syst. Evol. Microbiol.">
        <title>The Global Catalogue of Microorganisms (GCM) 10K type strain sequencing project: providing services to taxonomists for standard genome sequencing and annotation.</title>
        <authorList>
            <consortium name="The Broad Institute Genomics Platform"/>
            <consortium name="The Broad Institute Genome Sequencing Center for Infectious Disease"/>
            <person name="Wu L."/>
            <person name="Ma J."/>
        </authorList>
    </citation>
    <scope>NUCLEOTIDE SEQUENCE [LARGE SCALE GENOMIC DNA]</scope>
    <source>
        <strain evidence="6 7">JCM 3272</strain>
    </source>
</reference>
<sequence>MTGLRERKKLATRQALHEAAVALSIEHGLDKVTVEAIADAAEVSRRTFSNYFASKEEALLFGDRMRVGQLVDAVRERPAGEPPWAALTGAALDVQRRLGARDPGWVNQVRLVRRHPSLAAQQVSTYASMEDELTAEVSARSLGAPVRARLMAGAFLVAMRVAVHEWLDRPADTALVDVMRECLEDMGEQFP</sequence>
<comment type="caution">
    <text evidence="6">The sequence shown here is derived from an EMBL/GenBank/DDBJ whole genome shotgun (WGS) entry which is preliminary data.</text>
</comment>
<dbReference type="PANTHER" id="PTHR30055">
    <property type="entry name" value="HTH-TYPE TRANSCRIPTIONAL REGULATOR RUTR"/>
    <property type="match status" value="1"/>
</dbReference>
<dbReference type="Gene3D" id="1.10.357.10">
    <property type="entry name" value="Tetracycline Repressor, domain 2"/>
    <property type="match status" value="1"/>
</dbReference>
<evidence type="ECO:0000313" key="7">
    <source>
        <dbReference type="Proteomes" id="UP001501444"/>
    </source>
</evidence>